<dbReference type="KEGG" id="ajg:KKR91_12835"/>
<evidence type="ECO:0000256" key="2">
    <source>
        <dbReference type="ARBA" id="ARBA00023163"/>
    </source>
</evidence>
<keyword evidence="3" id="KW-1133">Transmembrane helix</keyword>
<reference evidence="5 6" key="1">
    <citation type="submission" date="2021-05" db="EMBL/GenBank/DDBJ databases">
        <title>Novel species in genus Arthrobacter.</title>
        <authorList>
            <person name="Zhang G."/>
        </authorList>
    </citation>
    <scope>NUCLEOTIDE SEQUENCE [LARGE SCALE GENOMIC DNA]</scope>
    <source>
        <strain evidence="6">zg-ZUI227</strain>
    </source>
</reference>
<feature type="transmembrane region" description="Helical" evidence="3">
    <location>
        <begin position="94"/>
        <end position="115"/>
    </location>
</feature>
<name>A0A975QZ21_9MICC</name>
<evidence type="ECO:0000256" key="3">
    <source>
        <dbReference type="SAM" id="Phobius"/>
    </source>
</evidence>
<dbReference type="Proteomes" id="UP000676885">
    <property type="component" value="Chromosome"/>
</dbReference>
<keyword evidence="2" id="KW-0804">Transcription</keyword>
<keyword evidence="3" id="KW-0812">Transmembrane</keyword>
<accession>A0A975QZ21</accession>
<proteinExistence type="predicted"/>
<dbReference type="RefSeq" id="WP_210231168.1">
    <property type="nucleotide sequence ID" value="NZ_CP076022.1"/>
</dbReference>
<keyword evidence="1" id="KW-0805">Transcription regulation</keyword>
<dbReference type="Gene3D" id="1.10.10.1320">
    <property type="entry name" value="Anti-sigma factor, zinc-finger domain"/>
    <property type="match status" value="1"/>
</dbReference>
<feature type="domain" description="Putative zinc-finger" evidence="4">
    <location>
        <begin position="6"/>
        <end position="35"/>
    </location>
</feature>
<evidence type="ECO:0000259" key="4">
    <source>
        <dbReference type="Pfam" id="PF13490"/>
    </source>
</evidence>
<gene>
    <name evidence="5" type="ORF">KKR91_12835</name>
</gene>
<keyword evidence="3" id="KW-0472">Membrane</keyword>
<organism evidence="5 6">
    <name type="scientific">Arthrobacter jiangjiafuii</name>
    <dbReference type="NCBI Taxonomy" id="2817475"/>
    <lineage>
        <taxon>Bacteria</taxon>
        <taxon>Bacillati</taxon>
        <taxon>Actinomycetota</taxon>
        <taxon>Actinomycetes</taxon>
        <taxon>Micrococcales</taxon>
        <taxon>Micrococcaceae</taxon>
        <taxon>Arthrobacter</taxon>
    </lineage>
</organism>
<dbReference type="InterPro" id="IPR041916">
    <property type="entry name" value="Anti_sigma_zinc_sf"/>
</dbReference>
<dbReference type="InterPro" id="IPR027383">
    <property type="entry name" value="Znf_put"/>
</dbReference>
<sequence length="312" mass="32949">MRHPKRLLQEYLDDQATPSRAAAVQAHLARCAACRAEAARERRLRSRLRTAEVPVARPELREHTDLAARRAAGGDAGGYAAEPDPAAHRRRHRLISAAGAVAAAVGLVLSTAYLLGSWNNGESLNNAAPGLAAGWTEVTDGAGGTLSADQITDLRARGWACPELRSTGMSLVAAKAARIDGQPAVVMTLQGQGSTVTIYETRPAGSSSNAPVVDGVTGRAVKDEGFVLQEQEPGRPQVWLHPQRPQQAVLAAEGVAYTVDAAPPGEVLDNAVREISLTESSRLVLHPPESAQGVWDRIQRGLAIMAGNGNNR</sequence>
<evidence type="ECO:0000313" key="6">
    <source>
        <dbReference type="Proteomes" id="UP000676885"/>
    </source>
</evidence>
<evidence type="ECO:0000256" key="1">
    <source>
        <dbReference type="ARBA" id="ARBA00023015"/>
    </source>
</evidence>
<keyword evidence="6" id="KW-1185">Reference proteome</keyword>
<protein>
    <submittedName>
        <fullName evidence="5">Zf-HC2 domain-containing protein</fullName>
    </submittedName>
</protein>
<dbReference type="EMBL" id="CP076022">
    <property type="protein sequence ID" value="QWC09365.1"/>
    <property type="molecule type" value="Genomic_DNA"/>
</dbReference>
<evidence type="ECO:0000313" key="5">
    <source>
        <dbReference type="EMBL" id="QWC09365.1"/>
    </source>
</evidence>
<dbReference type="Pfam" id="PF13490">
    <property type="entry name" value="zf-HC2"/>
    <property type="match status" value="1"/>
</dbReference>
<dbReference type="AlphaFoldDB" id="A0A975QZ21"/>